<dbReference type="Proteomes" id="UP001374535">
    <property type="component" value="Chromosome 5"/>
</dbReference>
<dbReference type="InterPro" id="IPR056636">
    <property type="entry name" value="DUF7734"/>
</dbReference>
<dbReference type="PANTHER" id="PTHR36729:SF2">
    <property type="entry name" value="EXPRESSED PROTEIN"/>
    <property type="match status" value="1"/>
</dbReference>
<dbReference type="AlphaFoldDB" id="A0AAQ3S0I8"/>
<organism evidence="2 3">
    <name type="scientific">Vigna mungo</name>
    <name type="common">Black gram</name>
    <name type="synonym">Phaseolus mungo</name>
    <dbReference type="NCBI Taxonomy" id="3915"/>
    <lineage>
        <taxon>Eukaryota</taxon>
        <taxon>Viridiplantae</taxon>
        <taxon>Streptophyta</taxon>
        <taxon>Embryophyta</taxon>
        <taxon>Tracheophyta</taxon>
        <taxon>Spermatophyta</taxon>
        <taxon>Magnoliopsida</taxon>
        <taxon>eudicotyledons</taxon>
        <taxon>Gunneridae</taxon>
        <taxon>Pentapetalae</taxon>
        <taxon>rosids</taxon>
        <taxon>fabids</taxon>
        <taxon>Fabales</taxon>
        <taxon>Fabaceae</taxon>
        <taxon>Papilionoideae</taxon>
        <taxon>50 kb inversion clade</taxon>
        <taxon>NPAAA clade</taxon>
        <taxon>indigoferoid/millettioid clade</taxon>
        <taxon>Phaseoleae</taxon>
        <taxon>Vigna</taxon>
    </lineage>
</organism>
<accession>A0AAQ3S0I8</accession>
<protein>
    <recommendedName>
        <fullName evidence="1">DUF7734 domain-containing protein</fullName>
    </recommendedName>
</protein>
<name>A0AAQ3S0I8_VIGMU</name>
<keyword evidence="3" id="KW-1185">Reference proteome</keyword>
<dbReference type="Pfam" id="PF24869">
    <property type="entry name" value="DUF7734"/>
    <property type="match status" value="1"/>
</dbReference>
<dbReference type="PANTHER" id="PTHR36729">
    <property type="entry name" value="EXPRESSED PROTEIN"/>
    <property type="match status" value="1"/>
</dbReference>
<gene>
    <name evidence="2" type="ORF">V8G54_015544</name>
</gene>
<reference evidence="2 3" key="1">
    <citation type="journal article" date="2023" name="Life. Sci Alliance">
        <title>Evolutionary insights into 3D genome organization and epigenetic landscape of Vigna mungo.</title>
        <authorList>
            <person name="Junaid A."/>
            <person name="Singh B."/>
            <person name="Bhatia S."/>
        </authorList>
    </citation>
    <scope>NUCLEOTIDE SEQUENCE [LARGE SCALE GENOMIC DNA]</scope>
    <source>
        <strain evidence="2">Urdbean</strain>
    </source>
</reference>
<evidence type="ECO:0000313" key="2">
    <source>
        <dbReference type="EMBL" id="WVZ11014.1"/>
    </source>
</evidence>
<sequence length="174" mass="19732">MHHTTLQLKSVPISSWTIFLPSPLPSSLANTSTHNYSSLCFSLKDFDLRKRGTTVLCSARRQIRYQDEDEDRDEEEYGHNEEITKLEIYTQSAKGEALLVHALVDQEEVELLIFKGFSSCLSYSTSPDPTRSIVPARAVIVSIDRVKGPFDPSNIEYLQKGVTWEGFKTKFLSN</sequence>
<evidence type="ECO:0000259" key="1">
    <source>
        <dbReference type="Pfam" id="PF24869"/>
    </source>
</evidence>
<feature type="domain" description="DUF7734" evidence="1">
    <location>
        <begin position="84"/>
        <end position="170"/>
    </location>
</feature>
<evidence type="ECO:0000313" key="3">
    <source>
        <dbReference type="Proteomes" id="UP001374535"/>
    </source>
</evidence>
<proteinExistence type="predicted"/>
<dbReference type="GO" id="GO:0009507">
    <property type="term" value="C:chloroplast"/>
    <property type="evidence" value="ECO:0007669"/>
    <property type="project" value="TreeGrafter"/>
</dbReference>
<dbReference type="EMBL" id="CP144696">
    <property type="protein sequence ID" value="WVZ11014.1"/>
    <property type="molecule type" value="Genomic_DNA"/>
</dbReference>